<feature type="domain" description="SAC" evidence="8">
    <location>
        <begin position="1"/>
        <end position="168"/>
    </location>
</feature>
<keyword evidence="7" id="KW-0472">Membrane</keyword>
<dbReference type="OrthoDB" id="405996at2759"/>
<evidence type="ECO:0000313" key="10">
    <source>
        <dbReference type="Proteomes" id="UP000784294"/>
    </source>
</evidence>
<dbReference type="PANTHER" id="PTHR45662:SF2">
    <property type="entry name" value="PHOSPHATIDYLINOSITOL-3-PHOSPHATASE SAC1"/>
    <property type="match status" value="1"/>
</dbReference>
<dbReference type="EMBL" id="CAAALY010257680">
    <property type="protein sequence ID" value="VEL38363.1"/>
    <property type="molecule type" value="Genomic_DNA"/>
</dbReference>
<organism evidence="9 10">
    <name type="scientific">Protopolystoma xenopodis</name>
    <dbReference type="NCBI Taxonomy" id="117903"/>
    <lineage>
        <taxon>Eukaryota</taxon>
        <taxon>Metazoa</taxon>
        <taxon>Spiralia</taxon>
        <taxon>Lophotrochozoa</taxon>
        <taxon>Platyhelminthes</taxon>
        <taxon>Monogenea</taxon>
        <taxon>Polyopisthocotylea</taxon>
        <taxon>Polystomatidea</taxon>
        <taxon>Polystomatidae</taxon>
        <taxon>Protopolystoma</taxon>
    </lineage>
</organism>
<reference evidence="9" key="1">
    <citation type="submission" date="2018-11" db="EMBL/GenBank/DDBJ databases">
        <authorList>
            <consortium name="Pathogen Informatics"/>
        </authorList>
    </citation>
    <scope>NUCLEOTIDE SEQUENCE</scope>
</reference>
<dbReference type="GO" id="GO:0043812">
    <property type="term" value="F:phosphatidylinositol-4-phosphate phosphatase activity"/>
    <property type="evidence" value="ECO:0007669"/>
    <property type="project" value="TreeGrafter"/>
</dbReference>
<keyword evidence="10" id="KW-1185">Reference proteome</keyword>
<evidence type="ECO:0000256" key="2">
    <source>
        <dbReference type="ARBA" id="ARBA00036631"/>
    </source>
</evidence>
<evidence type="ECO:0000259" key="8">
    <source>
        <dbReference type="PROSITE" id="PS50275"/>
    </source>
</evidence>
<protein>
    <recommendedName>
        <fullName evidence="4">Phosphatidylinositol-3-phosphatase SAC1</fullName>
        <ecNumber evidence="1">3.1.3.64</ecNumber>
    </recommendedName>
    <alternativeName>
        <fullName evidence="6">Phosphatidylinositol-4-phosphate phosphatase</fullName>
    </alternativeName>
    <alternativeName>
        <fullName evidence="5">Suppressor of actin mutations 1-like protein</fullName>
    </alternativeName>
</protein>
<dbReference type="PROSITE" id="PS50275">
    <property type="entry name" value="SAC"/>
    <property type="match status" value="1"/>
</dbReference>
<comment type="caution">
    <text evidence="9">The sequence shown here is derived from an EMBL/GenBank/DDBJ whole genome shotgun (WGS) entry which is preliminary data.</text>
</comment>
<evidence type="ECO:0000256" key="1">
    <source>
        <dbReference type="ARBA" id="ARBA00013038"/>
    </source>
</evidence>
<comment type="catalytic activity">
    <reaction evidence="3">
        <text>a 1,2-diacyl-sn-glycero-3-phospho-(1D-myo-inositol 4-phosphate) + H2O = a 1,2-diacyl-sn-glycero-3-phospho-(1D-myo-inositol) + phosphate</text>
        <dbReference type="Rhea" id="RHEA:55652"/>
        <dbReference type="ChEBI" id="CHEBI:15377"/>
        <dbReference type="ChEBI" id="CHEBI:43474"/>
        <dbReference type="ChEBI" id="CHEBI:57880"/>
        <dbReference type="ChEBI" id="CHEBI:58178"/>
    </reaction>
    <physiologicalReaction direction="left-to-right" evidence="3">
        <dbReference type="Rhea" id="RHEA:55653"/>
    </physiologicalReaction>
</comment>
<sequence>MTQSSVLYESFDFHRECGNTAWHRLCILLDRLMADLLRNGHFHLVSIANSSSGVLSEPLTGKVVSKQKGTFRTNCIDCLDRTNVVQSLLAWRSLEASLKNIGLLSSSSSSTSHETVEDCPMVSLSATADNWGTPDDSVASRDIWPGFGPVFRAIWADNADACSLQYTGTLALKTDFTRTGTTNNLIALRRYEYKDGVALLTVSSHYFFSKGKRTFLGILMDGYHSAMRYYYNNFSDGFRQDAIDLFLGHWQLHEPNGFINPVERARTSQGVGFSGDRDVDWRKRFLPVVFGFAFSMSMLCLLFPTRMPPLLIMLLKLIIFL</sequence>
<evidence type="ECO:0000313" key="9">
    <source>
        <dbReference type="EMBL" id="VEL38363.1"/>
    </source>
</evidence>
<dbReference type="AlphaFoldDB" id="A0A3S5B736"/>
<feature type="transmembrane region" description="Helical" evidence="7">
    <location>
        <begin position="285"/>
        <end position="304"/>
    </location>
</feature>
<dbReference type="EC" id="3.1.3.64" evidence="1"/>
<gene>
    <name evidence="9" type="ORF">PXEA_LOCUS31803</name>
</gene>
<proteinExistence type="predicted"/>
<dbReference type="GO" id="GO:0005783">
    <property type="term" value="C:endoplasmic reticulum"/>
    <property type="evidence" value="ECO:0007669"/>
    <property type="project" value="TreeGrafter"/>
</dbReference>
<accession>A0A3S5B736</accession>
<comment type="catalytic activity">
    <reaction evidence="2">
        <text>a 1,2-diacyl-sn-glycero-3-phospho-(1D-myo-inositol-3-phosphate) + H2O = a 1,2-diacyl-sn-glycero-3-phospho-(1D-myo-inositol) + phosphate</text>
        <dbReference type="Rhea" id="RHEA:12316"/>
        <dbReference type="ChEBI" id="CHEBI:15377"/>
        <dbReference type="ChEBI" id="CHEBI:43474"/>
        <dbReference type="ChEBI" id="CHEBI:57880"/>
        <dbReference type="ChEBI" id="CHEBI:58088"/>
        <dbReference type="EC" id="3.1.3.64"/>
    </reaction>
    <physiologicalReaction direction="left-to-right" evidence="2">
        <dbReference type="Rhea" id="RHEA:12317"/>
    </physiologicalReaction>
</comment>
<evidence type="ECO:0000256" key="3">
    <source>
        <dbReference type="ARBA" id="ARBA00036807"/>
    </source>
</evidence>
<dbReference type="GO" id="GO:0046856">
    <property type="term" value="P:phosphatidylinositol dephosphorylation"/>
    <property type="evidence" value="ECO:0007669"/>
    <property type="project" value="TreeGrafter"/>
</dbReference>
<name>A0A3S5B736_9PLAT</name>
<keyword evidence="7" id="KW-1133">Transmembrane helix</keyword>
<dbReference type="GO" id="GO:0004438">
    <property type="term" value="F:phosphatidylinositol-3-phosphate phosphatase activity"/>
    <property type="evidence" value="ECO:0007669"/>
    <property type="project" value="UniProtKB-EC"/>
</dbReference>
<dbReference type="Proteomes" id="UP000784294">
    <property type="component" value="Unassembled WGS sequence"/>
</dbReference>
<evidence type="ECO:0000256" key="7">
    <source>
        <dbReference type="SAM" id="Phobius"/>
    </source>
</evidence>
<evidence type="ECO:0000256" key="5">
    <source>
        <dbReference type="ARBA" id="ARBA00041396"/>
    </source>
</evidence>
<evidence type="ECO:0000256" key="6">
    <source>
        <dbReference type="ARBA" id="ARBA00041911"/>
    </source>
</evidence>
<dbReference type="InterPro" id="IPR002013">
    <property type="entry name" value="SAC_dom"/>
</dbReference>
<keyword evidence="7" id="KW-0812">Transmembrane</keyword>
<evidence type="ECO:0000256" key="4">
    <source>
        <dbReference type="ARBA" id="ARBA00040795"/>
    </source>
</evidence>
<dbReference type="PANTHER" id="PTHR45662">
    <property type="entry name" value="PHOSPHATIDYLINOSITIDE PHOSPHATASE SAC1"/>
    <property type="match status" value="1"/>
</dbReference>